<evidence type="ECO:0000259" key="2">
    <source>
        <dbReference type="Pfam" id="PF25569"/>
    </source>
</evidence>
<evidence type="ECO:0000313" key="3">
    <source>
        <dbReference type="EMBL" id="EMP40955.1"/>
    </source>
</evidence>
<evidence type="ECO:0000256" key="1">
    <source>
        <dbReference type="SAM" id="MobiDB-lite"/>
    </source>
</evidence>
<reference evidence="4" key="1">
    <citation type="journal article" date="2013" name="Nat. Genet.">
        <title>The draft genomes of soft-shell turtle and green sea turtle yield insights into the development and evolution of the turtle-specific body plan.</title>
        <authorList>
            <person name="Wang Z."/>
            <person name="Pascual-Anaya J."/>
            <person name="Zadissa A."/>
            <person name="Li W."/>
            <person name="Niimura Y."/>
            <person name="Huang Z."/>
            <person name="Li C."/>
            <person name="White S."/>
            <person name="Xiong Z."/>
            <person name="Fang D."/>
            <person name="Wang B."/>
            <person name="Ming Y."/>
            <person name="Chen Y."/>
            <person name="Zheng Y."/>
            <person name="Kuraku S."/>
            <person name="Pignatelli M."/>
            <person name="Herrero J."/>
            <person name="Beal K."/>
            <person name="Nozawa M."/>
            <person name="Li Q."/>
            <person name="Wang J."/>
            <person name="Zhang H."/>
            <person name="Yu L."/>
            <person name="Shigenobu S."/>
            <person name="Wang J."/>
            <person name="Liu J."/>
            <person name="Flicek P."/>
            <person name="Searle S."/>
            <person name="Wang J."/>
            <person name="Kuratani S."/>
            <person name="Yin Y."/>
            <person name="Aken B."/>
            <person name="Zhang G."/>
            <person name="Irie N."/>
        </authorList>
    </citation>
    <scope>NUCLEOTIDE SEQUENCE [LARGE SCALE GENOMIC DNA]</scope>
</reference>
<dbReference type="EMBL" id="KB500846">
    <property type="protein sequence ID" value="EMP40955.1"/>
    <property type="molecule type" value="Genomic_DNA"/>
</dbReference>
<dbReference type="eggNOG" id="KOG1811">
    <property type="taxonomic scope" value="Eukaryota"/>
</dbReference>
<accession>M7BYL9</accession>
<dbReference type="GO" id="GO:0005813">
    <property type="term" value="C:centrosome"/>
    <property type="evidence" value="ECO:0007669"/>
    <property type="project" value="TreeGrafter"/>
</dbReference>
<dbReference type="GO" id="GO:0000724">
    <property type="term" value="P:double-strand break repair via homologous recombination"/>
    <property type="evidence" value="ECO:0007669"/>
    <property type="project" value="InterPro"/>
</dbReference>
<dbReference type="InterPro" id="IPR028730">
    <property type="entry name" value="ZFYVE26"/>
</dbReference>
<feature type="region of interest" description="Disordered" evidence="1">
    <location>
        <begin position="410"/>
        <end position="431"/>
    </location>
</feature>
<dbReference type="GO" id="GO:0000281">
    <property type="term" value="P:mitotic cytokinesis"/>
    <property type="evidence" value="ECO:0007669"/>
    <property type="project" value="InterPro"/>
</dbReference>
<sequence>MEFRGKREVPLGLEQISKECETLLKEFLILENFLLTMSEPLQDPQEEGSGLVSGLCGKPYMSLVLLGLHSAMAVEVLMEVFEQALAAKDWPRALTVLDLYSQDMEELTSVRDAVLSCATADDKDGWQYLFPVKDAMLRSRLALHCMDRWPLEACLEILAYCICDPGITEELKSDLQSKTGELQVYQKILNLQDVPTWNDWQDLKEACIDDPQAIMSVILEAKDYALCEEWGHLYPVPKEHLISLHQEHLLHLLEMGDTEKALQLLERIEDSDMRLVISEQSLDKHPSLAASHFLANYLTTHFYKYLTATRHNEIQALYMGSKVLLTLPEPYRASYSHLSSRPLLMLEQLLMNMKVDWAAVAVQTLHQLLVGQEIGFTVEDMDALFSKYSERALDFPYSLKEKRSDSVIRTQESLNQVSESDTSSKSGSAELSPASFPVCWNGYEASVSLFYSTKEEDQDLMEAQTCGNGGLDCSVVMRVPKATELEWLLSLSEDENEIVRNEFYYEQAPSSSLCISILSLHSDSTACGHQLIQRCCKLSQGLINPEVDAGLLMDIMKQLLFSAKMMFVKAGRSQDLALCDSYISKVDVLNILVAAAYRHVPSLDQILQPAAVTRLRNRLLEAEYYQLAVEQDDDYFATLRDLEATLRTRSLSLEMMSEGKIQHNSYYQECLFYLHTYGTNLAIISFYMRHDCMREALLHLLNKESPPEVFIEGIFVPSYKSGKLHMLENLLETIDPSLESWGIYLIAACKHLQKKNYYHILYELQQFMKDHVRAAMTCIRFFTHKAKSYTELGDQQKWLLKVKDHLKVYLQEVSRSSGRKKAACTFRKKMTATDVSRHINTVELQMEVTKFLHRCESSGTSQITGSTLPTLFGNNHMKMDVAGKVMLEGKNIEEGFGIAFRVLQDFQLEAAAVYSKVAKVLVKQQKYSEIRQLLKCVNESGVAAKNDGDIIILNCLDEFKDIPSEDLDNLIQDMDSDENKIQAYLTCNKLRSAYLVSVRQENTRAMQLVQHVRQLAENSGEDVVQAICAQWLSVHQPKQKSRFTQTTRK</sequence>
<dbReference type="STRING" id="8469.M7BYL9"/>
<dbReference type="GO" id="GO:0032266">
    <property type="term" value="F:phosphatidylinositol-3-phosphate binding"/>
    <property type="evidence" value="ECO:0007669"/>
    <property type="project" value="InterPro"/>
</dbReference>
<organism evidence="3 4">
    <name type="scientific">Chelonia mydas</name>
    <name type="common">Green sea-turtle</name>
    <name type="synonym">Chelonia agassizi</name>
    <dbReference type="NCBI Taxonomy" id="8469"/>
    <lineage>
        <taxon>Eukaryota</taxon>
        <taxon>Metazoa</taxon>
        <taxon>Chordata</taxon>
        <taxon>Craniata</taxon>
        <taxon>Vertebrata</taxon>
        <taxon>Euteleostomi</taxon>
        <taxon>Archelosauria</taxon>
        <taxon>Testudinata</taxon>
        <taxon>Testudines</taxon>
        <taxon>Cryptodira</taxon>
        <taxon>Durocryptodira</taxon>
        <taxon>Americhelydia</taxon>
        <taxon>Chelonioidea</taxon>
        <taxon>Cheloniidae</taxon>
        <taxon>Chelonia</taxon>
    </lineage>
</organism>
<name>M7BYL9_CHEMY</name>
<dbReference type="PANTHER" id="PTHR46591">
    <property type="entry name" value="ZINC FINGER FYVE DOMAIN-CONTAINING PROTEIN 26"/>
    <property type="match status" value="1"/>
</dbReference>
<dbReference type="PANTHER" id="PTHR46591:SF1">
    <property type="entry name" value="ZINC FINGER FYVE DOMAIN-CONTAINING PROTEIN 26"/>
    <property type="match status" value="1"/>
</dbReference>
<protein>
    <submittedName>
        <fullName evidence="3">Zinc finger FYVE domain-containing protein 26</fullName>
    </submittedName>
</protein>
<dbReference type="Proteomes" id="UP000031443">
    <property type="component" value="Unassembled WGS sequence"/>
</dbReference>
<keyword evidence="4" id="KW-1185">Reference proteome</keyword>
<dbReference type="GO" id="GO:0032465">
    <property type="term" value="P:regulation of cytokinesis"/>
    <property type="evidence" value="ECO:0007669"/>
    <property type="project" value="TreeGrafter"/>
</dbReference>
<dbReference type="GO" id="GO:0030496">
    <property type="term" value="C:midbody"/>
    <property type="evidence" value="ECO:0007669"/>
    <property type="project" value="TreeGrafter"/>
</dbReference>
<dbReference type="GO" id="GO:0005765">
    <property type="term" value="C:lysosomal membrane"/>
    <property type="evidence" value="ECO:0007669"/>
    <property type="project" value="TreeGrafter"/>
</dbReference>
<feature type="domain" description="ZFYVE26-like TPR repeats" evidence="2">
    <location>
        <begin position="910"/>
        <end position="1033"/>
    </location>
</feature>
<dbReference type="Pfam" id="PF25569">
    <property type="entry name" value="TPR_ZFYVE26"/>
    <property type="match status" value="1"/>
</dbReference>
<dbReference type="InterPro" id="IPR057946">
    <property type="entry name" value="TPR_ZFYVE26"/>
</dbReference>
<evidence type="ECO:0000313" key="4">
    <source>
        <dbReference type="Proteomes" id="UP000031443"/>
    </source>
</evidence>
<dbReference type="AlphaFoldDB" id="M7BYL9"/>
<gene>
    <name evidence="3" type="ORF">UY3_01772</name>
</gene>
<proteinExistence type="predicted"/>
<feature type="compositionally biased region" description="Polar residues" evidence="1">
    <location>
        <begin position="410"/>
        <end position="429"/>
    </location>
</feature>